<keyword evidence="7" id="KW-0804">Transcription</keyword>
<feature type="compositionally biased region" description="Polar residues" evidence="10">
    <location>
        <begin position="10"/>
        <end position="26"/>
    </location>
</feature>
<evidence type="ECO:0000256" key="5">
    <source>
        <dbReference type="ARBA" id="ARBA00023015"/>
    </source>
</evidence>
<reference evidence="13" key="4">
    <citation type="submission" date="2025-05" db="UniProtKB">
        <authorList>
            <consortium name="EnsemblFungi"/>
        </authorList>
    </citation>
    <scope>IDENTIFICATION</scope>
    <source>
        <strain evidence="13">isolate 1-1 / race 1 (BBBD)</strain>
    </source>
</reference>
<keyword evidence="3 9" id="KW-0863">Zinc-finger</keyword>
<dbReference type="GO" id="GO:0005634">
    <property type="term" value="C:nucleus"/>
    <property type="evidence" value="ECO:0007669"/>
    <property type="project" value="UniProtKB-SubCell"/>
</dbReference>
<dbReference type="EMBL" id="ADAS02000021">
    <property type="protein sequence ID" value="OAV96171.1"/>
    <property type="molecule type" value="Genomic_DNA"/>
</dbReference>
<dbReference type="AlphaFoldDB" id="A0A180GUE2"/>
<evidence type="ECO:0000313" key="12">
    <source>
        <dbReference type="EMBL" id="OAV96171.1"/>
    </source>
</evidence>
<dbReference type="SUPFAM" id="SSF53098">
    <property type="entry name" value="Ribonuclease H-like"/>
    <property type="match status" value="1"/>
</dbReference>
<evidence type="ECO:0000259" key="11">
    <source>
        <dbReference type="PROSITE" id="PS50808"/>
    </source>
</evidence>
<evidence type="ECO:0000256" key="7">
    <source>
        <dbReference type="ARBA" id="ARBA00023163"/>
    </source>
</evidence>
<feature type="region of interest" description="Disordered" evidence="10">
    <location>
        <begin position="1"/>
        <end position="52"/>
    </location>
</feature>
<feature type="domain" description="BED-type" evidence="11">
    <location>
        <begin position="55"/>
        <end position="98"/>
    </location>
</feature>
<dbReference type="PANTHER" id="PTHR46481">
    <property type="entry name" value="ZINC FINGER BED DOMAIN-CONTAINING PROTEIN 4"/>
    <property type="match status" value="1"/>
</dbReference>
<feature type="compositionally biased region" description="Pro residues" evidence="10">
    <location>
        <begin position="522"/>
        <end position="532"/>
    </location>
</feature>
<dbReference type="InterPro" id="IPR052035">
    <property type="entry name" value="ZnF_BED_domain_contain"/>
</dbReference>
<dbReference type="SUPFAM" id="SSF57667">
    <property type="entry name" value="beta-beta-alpha zinc fingers"/>
    <property type="match status" value="1"/>
</dbReference>
<proteinExistence type="predicted"/>
<reference evidence="12" key="1">
    <citation type="submission" date="2009-11" db="EMBL/GenBank/DDBJ databases">
        <authorList>
            <consortium name="The Broad Institute Genome Sequencing Platform"/>
            <person name="Ward D."/>
            <person name="Feldgarden M."/>
            <person name="Earl A."/>
            <person name="Young S.K."/>
            <person name="Zeng Q."/>
            <person name="Koehrsen M."/>
            <person name="Alvarado L."/>
            <person name="Berlin A."/>
            <person name="Bochicchio J."/>
            <person name="Borenstein D."/>
            <person name="Chapman S.B."/>
            <person name="Chen Z."/>
            <person name="Engels R."/>
            <person name="Freedman E."/>
            <person name="Gellesch M."/>
            <person name="Goldberg J."/>
            <person name="Griggs A."/>
            <person name="Gujja S."/>
            <person name="Heilman E."/>
            <person name="Heiman D."/>
            <person name="Hepburn T."/>
            <person name="Howarth C."/>
            <person name="Jen D."/>
            <person name="Larson L."/>
            <person name="Lewis B."/>
            <person name="Mehta T."/>
            <person name="Park D."/>
            <person name="Pearson M."/>
            <person name="Roberts A."/>
            <person name="Saif S."/>
            <person name="Shea T."/>
            <person name="Shenoy N."/>
            <person name="Sisk P."/>
            <person name="Stolte C."/>
            <person name="Sykes S."/>
            <person name="Thomson T."/>
            <person name="Walk T."/>
            <person name="White J."/>
            <person name="Yandava C."/>
            <person name="Izard J."/>
            <person name="Baranova O.V."/>
            <person name="Blanton J.M."/>
            <person name="Tanner A.C."/>
            <person name="Dewhirst F.E."/>
            <person name="Haas B."/>
            <person name="Nusbaum C."/>
            <person name="Birren B."/>
        </authorList>
    </citation>
    <scope>NUCLEOTIDE SEQUENCE [LARGE SCALE GENOMIC DNA]</scope>
    <source>
        <strain evidence="12">1-1 BBBD Race 1</strain>
    </source>
</reference>
<sequence length="551" mass="61862">MHVAKRSKPETPSSQQPQVTRMQTRRQPPADDGPPSPDSQSESQEAKGSLLKKRKLTSKMWAHFEKVDEGGVSKAECNYCHIKLSAQLSAGTNHLRRHSERCAAENGAVVQPRQGLLSFTSSQTTSNRVWIFSQDKTREKFCKAIIKHKYPFAMADHIGFREFMESAQPNFTMPRCKAVQSNYLSIYSSMNNIEMAKMAKSSMISLTTNMWTALDLTGYMTALDCISLHQVCITLHDIIPHRPLPPPHSGHAISDHLFQVVNDWKIINKLAFVTFDNAANNTAAMIRLHQLITNHSATSSTPTPTSPYFHVRCLAHVINLVVKDGLKVVGTAVEQLRTSVHYIHGSSSLMDAFEKALVAFNLDEKMKTPSKDVPTRWNPTFLMIESLIPCKLAFQQLKDNKFDSCPSEPQWEELNYPTINHAYCAMIAIEKEISAYIKPPSTANKVHTRLSEMVIPMKQKFGKYWEPAKDLTAIGLVLDPQYKIQYLRYSLDQQGLPPSEADSFLGKVRSALLSLWNQFVPPPQAVPEPSTPANPTGKVKKIDEDLSGFNQ</sequence>
<keyword evidence="8" id="KW-0539">Nucleus</keyword>
<evidence type="ECO:0000256" key="6">
    <source>
        <dbReference type="ARBA" id="ARBA00023125"/>
    </source>
</evidence>
<reference evidence="13 14" key="3">
    <citation type="journal article" date="2017" name="G3 (Bethesda)">
        <title>Comparative analysis highlights variable genome content of wheat rusts and divergence of the mating loci.</title>
        <authorList>
            <person name="Cuomo C.A."/>
            <person name="Bakkeren G."/>
            <person name="Khalil H.B."/>
            <person name="Panwar V."/>
            <person name="Joly D."/>
            <person name="Linning R."/>
            <person name="Sakthikumar S."/>
            <person name="Song X."/>
            <person name="Adiconis X."/>
            <person name="Fan L."/>
            <person name="Goldberg J.M."/>
            <person name="Levin J.Z."/>
            <person name="Young S."/>
            <person name="Zeng Q."/>
            <person name="Anikster Y."/>
            <person name="Bruce M."/>
            <person name="Wang M."/>
            <person name="Yin C."/>
            <person name="McCallum B."/>
            <person name="Szabo L.J."/>
            <person name="Hulbert S."/>
            <person name="Chen X."/>
            <person name="Fellers J.P."/>
        </authorList>
    </citation>
    <scope>NUCLEOTIDE SEQUENCE</scope>
    <source>
        <strain evidence="14">Isolate 1-1 / race 1 (BBBD)</strain>
        <strain evidence="13">isolate 1-1 / race 1 (BBBD)</strain>
    </source>
</reference>
<dbReference type="GO" id="GO:0009791">
    <property type="term" value="P:post-embryonic development"/>
    <property type="evidence" value="ECO:0007669"/>
    <property type="project" value="UniProtKB-ARBA"/>
</dbReference>
<dbReference type="GO" id="GO:0003677">
    <property type="term" value="F:DNA binding"/>
    <property type="evidence" value="ECO:0007669"/>
    <property type="project" value="UniProtKB-KW"/>
</dbReference>
<evidence type="ECO:0000256" key="3">
    <source>
        <dbReference type="ARBA" id="ARBA00022771"/>
    </source>
</evidence>
<keyword evidence="14" id="KW-1185">Reference proteome</keyword>
<dbReference type="InterPro" id="IPR012337">
    <property type="entry name" value="RNaseH-like_sf"/>
</dbReference>
<dbReference type="PROSITE" id="PS50808">
    <property type="entry name" value="ZF_BED"/>
    <property type="match status" value="1"/>
</dbReference>
<dbReference type="PANTHER" id="PTHR46481:SF10">
    <property type="entry name" value="ZINC FINGER BED DOMAIN-CONTAINING PROTEIN 39"/>
    <property type="match status" value="1"/>
</dbReference>
<protein>
    <submittedName>
        <fullName evidence="13">BED-type domain-containing protein</fullName>
    </submittedName>
</protein>
<reference evidence="12" key="2">
    <citation type="submission" date="2016-05" db="EMBL/GenBank/DDBJ databases">
        <title>Comparative analysis highlights variable genome content of wheat rusts and divergence of the mating loci.</title>
        <authorList>
            <person name="Cuomo C.A."/>
            <person name="Bakkeren G."/>
            <person name="Szabo L."/>
            <person name="Khalil H."/>
            <person name="Joly D."/>
            <person name="Goldberg J."/>
            <person name="Young S."/>
            <person name="Zeng Q."/>
            <person name="Fellers J."/>
        </authorList>
    </citation>
    <scope>NUCLEOTIDE SEQUENCE [LARGE SCALE GENOMIC DNA]</scope>
    <source>
        <strain evidence="12">1-1 BBBD Race 1</strain>
    </source>
</reference>
<feature type="region of interest" description="Disordered" evidence="10">
    <location>
        <begin position="522"/>
        <end position="551"/>
    </location>
</feature>
<evidence type="ECO:0000313" key="14">
    <source>
        <dbReference type="Proteomes" id="UP000005240"/>
    </source>
</evidence>
<dbReference type="InterPro" id="IPR025525">
    <property type="entry name" value="hAT-like_transposase_RNase-H"/>
</dbReference>
<dbReference type="Proteomes" id="UP000005240">
    <property type="component" value="Unassembled WGS sequence"/>
</dbReference>
<gene>
    <name evidence="12" type="ORF">PTTG_26403</name>
</gene>
<comment type="subcellular location">
    <subcellularLocation>
        <location evidence="1">Nucleus</location>
    </subcellularLocation>
</comment>
<evidence type="ECO:0000256" key="10">
    <source>
        <dbReference type="SAM" id="MobiDB-lite"/>
    </source>
</evidence>
<accession>A0A180GUE2</accession>
<dbReference type="STRING" id="630390.A0A180GUE2"/>
<evidence type="ECO:0000256" key="1">
    <source>
        <dbReference type="ARBA" id="ARBA00004123"/>
    </source>
</evidence>
<dbReference type="InterPro" id="IPR036236">
    <property type="entry name" value="Znf_C2H2_sf"/>
</dbReference>
<organism evidence="12">
    <name type="scientific">Puccinia triticina (isolate 1-1 / race 1 (BBBD))</name>
    <name type="common">Brown leaf rust fungus</name>
    <dbReference type="NCBI Taxonomy" id="630390"/>
    <lineage>
        <taxon>Eukaryota</taxon>
        <taxon>Fungi</taxon>
        <taxon>Dikarya</taxon>
        <taxon>Basidiomycota</taxon>
        <taxon>Pucciniomycotina</taxon>
        <taxon>Pucciniomycetes</taxon>
        <taxon>Pucciniales</taxon>
        <taxon>Pucciniaceae</taxon>
        <taxon>Puccinia</taxon>
    </lineage>
</organism>
<keyword evidence="2" id="KW-0479">Metal-binding</keyword>
<keyword evidence="5" id="KW-0805">Transcription regulation</keyword>
<evidence type="ECO:0000256" key="9">
    <source>
        <dbReference type="PROSITE-ProRule" id="PRU00027"/>
    </source>
</evidence>
<evidence type="ECO:0000256" key="4">
    <source>
        <dbReference type="ARBA" id="ARBA00022833"/>
    </source>
</evidence>
<dbReference type="GO" id="GO:0008270">
    <property type="term" value="F:zinc ion binding"/>
    <property type="evidence" value="ECO:0007669"/>
    <property type="project" value="UniProtKB-KW"/>
</dbReference>
<keyword evidence="6" id="KW-0238">DNA-binding</keyword>
<dbReference type="VEuPathDB" id="FungiDB:PTTG_26403"/>
<dbReference type="OrthoDB" id="3250324at2759"/>
<dbReference type="SMART" id="SM00614">
    <property type="entry name" value="ZnF_BED"/>
    <property type="match status" value="1"/>
</dbReference>
<evidence type="ECO:0000313" key="13">
    <source>
        <dbReference type="EnsemblFungi" id="PTTG_26403-t43_1-p1"/>
    </source>
</evidence>
<dbReference type="Pfam" id="PF02892">
    <property type="entry name" value="zf-BED"/>
    <property type="match status" value="1"/>
</dbReference>
<name>A0A180GUE2_PUCT1</name>
<evidence type="ECO:0000256" key="8">
    <source>
        <dbReference type="ARBA" id="ARBA00023242"/>
    </source>
</evidence>
<keyword evidence="4" id="KW-0862">Zinc</keyword>
<dbReference type="InterPro" id="IPR003656">
    <property type="entry name" value="Znf_BED"/>
</dbReference>
<evidence type="ECO:0000256" key="2">
    <source>
        <dbReference type="ARBA" id="ARBA00022723"/>
    </source>
</evidence>
<dbReference type="Pfam" id="PF14372">
    <property type="entry name" value="hAT-like_RNase-H"/>
    <property type="match status" value="1"/>
</dbReference>
<dbReference type="EnsemblFungi" id="PTTG_26403-t43_1">
    <property type="protein sequence ID" value="PTTG_26403-t43_1-p1"/>
    <property type="gene ID" value="PTTG_26403"/>
</dbReference>